<evidence type="ECO:0000256" key="8">
    <source>
        <dbReference type="ARBA" id="ARBA00023136"/>
    </source>
</evidence>
<keyword evidence="13" id="KW-1185">Reference proteome</keyword>
<evidence type="ECO:0000256" key="7">
    <source>
        <dbReference type="ARBA" id="ARBA00023054"/>
    </source>
</evidence>
<dbReference type="InterPro" id="IPR019529">
    <property type="entry name" value="Syntaxin-18_N"/>
</dbReference>
<evidence type="ECO:0000256" key="1">
    <source>
        <dbReference type="ARBA" id="ARBA00004211"/>
    </source>
</evidence>
<evidence type="ECO:0000256" key="5">
    <source>
        <dbReference type="ARBA" id="ARBA00022927"/>
    </source>
</evidence>
<accession>A0ABR4N8M4</accession>
<evidence type="ECO:0000259" key="11">
    <source>
        <dbReference type="Pfam" id="PF10496"/>
    </source>
</evidence>
<evidence type="ECO:0000256" key="3">
    <source>
        <dbReference type="ARBA" id="ARBA00022448"/>
    </source>
</evidence>
<feature type="region of interest" description="Disordered" evidence="9">
    <location>
        <begin position="299"/>
        <end position="329"/>
    </location>
</feature>
<keyword evidence="4 10" id="KW-0812">Transmembrane</keyword>
<evidence type="ECO:0000256" key="2">
    <source>
        <dbReference type="ARBA" id="ARBA00009063"/>
    </source>
</evidence>
<evidence type="ECO:0000256" key="4">
    <source>
        <dbReference type="ARBA" id="ARBA00022692"/>
    </source>
</evidence>
<keyword evidence="8 10" id="KW-0472">Membrane</keyword>
<proteinExistence type="inferred from homology"/>
<evidence type="ECO:0000256" key="10">
    <source>
        <dbReference type="SAM" id="Phobius"/>
    </source>
</evidence>
<keyword evidence="7" id="KW-0175">Coiled coil</keyword>
<feature type="domain" description="SNARE-complex protein Syntaxin-18 N-terminal" evidence="11">
    <location>
        <begin position="1"/>
        <end position="75"/>
    </location>
</feature>
<keyword evidence="3" id="KW-0813">Transport</keyword>
<comment type="similarity">
    <text evidence="2">Belongs to the syntaxin family.</text>
</comment>
<dbReference type="PANTHER" id="PTHR15959:SF0">
    <property type="entry name" value="SYNTAXIN-18"/>
    <property type="match status" value="1"/>
</dbReference>
<comment type="subcellular location">
    <subcellularLocation>
        <location evidence="1">Membrane</location>
        <topology evidence="1">Single-pass type IV membrane protein</topology>
    </subcellularLocation>
</comment>
<keyword evidence="6 10" id="KW-1133">Transmembrane helix</keyword>
<dbReference type="EMBL" id="JADGIZ020000020">
    <property type="protein sequence ID" value="KAL2915868.1"/>
    <property type="molecule type" value="Genomic_DNA"/>
</dbReference>
<dbReference type="Gene3D" id="1.20.5.110">
    <property type="match status" value="1"/>
</dbReference>
<dbReference type="Proteomes" id="UP001527925">
    <property type="component" value="Unassembled WGS sequence"/>
</dbReference>
<feature type="region of interest" description="Disordered" evidence="9">
    <location>
        <begin position="19"/>
        <end position="42"/>
    </location>
</feature>
<keyword evidence="5" id="KW-0653">Protein transport</keyword>
<sequence length="435" mass="46770">MDRTAEFLAVVKAVQQLSAPASGDAGRGEASQRRPARPGRERDGFLREADKIMASITALHSDLLRMRQAYLRLGAPVQAERGALSGAGAGDGGDRILGSLSLAEIQAMSEEQKDKLDMQIQTIIKGYLAMIQSLARLADTAPAEAESAKPRGLMAVLGVIEGGWRASPTARAQTKALRESVIWILEQRLMTASRIQQDMQQYRLQRNIARQESLLIKDLPRPGSALAGGQSIPLDSNTSVQAVSGAAASFVSPLGRLIPPAVKSRVAAAIPTAFGGSSQASDANADPTLRSRLHNRHQSPFAAPQSAAGWTTSNPGALDFESDSEPELTPQQRRLLEADNAAMLEELDGTLNLVRNATQSLNEIAHLQSTLAHHLQAQSEVIEAIHVDAVQAADNIRKGNEQLLSAKKHFGGPRYWVLFFMIGASVLLLFFELFA</sequence>
<evidence type="ECO:0000313" key="12">
    <source>
        <dbReference type="EMBL" id="KAL2915868.1"/>
    </source>
</evidence>
<feature type="compositionally biased region" description="Basic and acidic residues" evidence="9">
    <location>
        <begin position="26"/>
        <end position="42"/>
    </location>
</feature>
<evidence type="ECO:0000313" key="13">
    <source>
        <dbReference type="Proteomes" id="UP001527925"/>
    </source>
</evidence>
<protein>
    <submittedName>
        <fullName evidence="12">Syntaxin ufe1</fullName>
    </submittedName>
</protein>
<dbReference type="SUPFAM" id="SSF58038">
    <property type="entry name" value="SNARE fusion complex"/>
    <property type="match status" value="1"/>
</dbReference>
<evidence type="ECO:0000256" key="6">
    <source>
        <dbReference type="ARBA" id="ARBA00022989"/>
    </source>
</evidence>
<evidence type="ECO:0000256" key="9">
    <source>
        <dbReference type="SAM" id="MobiDB-lite"/>
    </source>
</evidence>
<gene>
    <name evidence="12" type="primary">UFE1</name>
    <name evidence="12" type="ORF">HK105_204569</name>
</gene>
<organism evidence="12 13">
    <name type="scientific">Polyrhizophydium stewartii</name>
    <dbReference type="NCBI Taxonomy" id="2732419"/>
    <lineage>
        <taxon>Eukaryota</taxon>
        <taxon>Fungi</taxon>
        <taxon>Fungi incertae sedis</taxon>
        <taxon>Chytridiomycota</taxon>
        <taxon>Chytridiomycota incertae sedis</taxon>
        <taxon>Chytridiomycetes</taxon>
        <taxon>Rhizophydiales</taxon>
        <taxon>Rhizophydiales incertae sedis</taxon>
        <taxon>Polyrhizophydium</taxon>
    </lineage>
</organism>
<reference evidence="12 13" key="1">
    <citation type="submission" date="2023-09" db="EMBL/GenBank/DDBJ databases">
        <title>Pangenome analysis of Batrachochytrium dendrobatidis and related Chytrids.</title>
        <authorList>
            <person name="Yacoub M.N."/>
            <person name="Stajich J.E."/>
            <person name="James T.Y."/>
        </authorList>
    </citation>
    <scope>NUCLEOTIDE SEQUENCE [LARGE SCALE GENOMIC DNA]</scope>
    <source>
        <strain evidence="12 13">JEL0888</strain>
    </source>
</reference>
<comment type="caution">
    <text evidence="12">The sequence shown here is derived from an EMBL/GenBank/DDBJ whole genome shotgun (WGS) entry which is preliminary data.</text>
</comment>
<dbReference type="Pfam" id="PF10496">
    <property type="entry name" value="Syntaxin-18_N"/>
    <property type="match status" value="1"/>
</dbReference>
<name>A0ABR4N8M4_9FUNG</name>
<dbReference type="PANTHER" id="PTHR15959">
    <property type="entry name" value="SYNTAXIN-18"/>
    <property type="match status" value="1"/>
</dbReference>
<feature type="transmembrane region" description="Helical" evidence="10">
    <location>
        <begin position="415"/>
        <end position="434"/>
    </location>
</feature>